<dbReference type="CDD" id="cd00090">
    <property type="entry name" value="HTH_ARSR"/>
    <property type="match status" value="1"/>
</dbReference>
<dbReference type="GO" id="GO:0003677">
    <property type="term" value="F:DNA binding"/>
    <property type="evidence" value="ECO:0007669"/>
    <property type="project" value="UniProtKB-KW"/>
</dbReference>
<evidence type="ECO:0000259" key="4">
    <source>
        <dbReference type="PROSITE" id="PS50987"/>
    </source>
</evidence>
<evidence type="ECO:0000313" key="6">
    <source>
        <dbReference type="EMBL" id="SHK74603.1"/>
    </source>
</evidence>
<accession>A0A1M6UZH2</accession>
<gene>
    <name evidence="5" type="ORF">SAMN02745123_02925</name>
    <name evidence="6" type="ORF">SAMN02745123_03001</name>
</gene>
<dbReference type="PRINTS" id="PR00778">
    <property type="entry name" value="HTHARSR"/>
</dbReference>
<evidence type="ECO:0000313" key="7">
    <source>
        <dbReference type="Proteomes" id="UP000183997"/>
    </source>
</evidence>
<evidence type="ECO:0000313" key="5">
    <source>
        <dbReference type="EMBL" id="SHK73138.1"/>
    </source>
</evidence>
<dbReference type="InterPro" id="IPR011991">
    <property type="entry name" value="ArsR-like_HTH"/>
</dbReference>
<dbReference type="PROSITE" id="PS50987">
    <property type="entry name" value="HTH_ARSR_2"/>
    <property type="match status" value="1"/>
</dbReference>
<dbReference type="InterPro" id="IPR001845">
    <property type="entry name" value="HTH_ArsR_DNA-bd_dom"/>
</dbReference>
<dbReference type="RefSeq" id="WP_072915820.1">
    <property type="nucleotide sequence ID" value="NZ_FRAR01000022.1"/>
</dbReference>
<evidence type="ECO:0000256" key="1">
    <source>
        <dbReference type="ARBA" id="ARBA00023015"/>
    </source>
</evidence>
<name>A0A1M6UZH2_9FIRM</name>
<dbReference type="InterPro" id="IPR036388">
    <property type="entry name" value="WH-like_DNA-bd_sf"/>
</dbReference>
<reference evidence="6" key="1">
    <citation type="submission" date="2016-11" db="EMBL/GenBank/DDBJ databases">
        <authorList>
            <person name="Jaros S."/>
            <person name="Januszkiewicz K."/>
            <person name="Wedrychowicz H."/>
        </authorList>
    </citation>
    <scope>NUCLEOTIDE SEQUENCE [LARGE SCALE GENOMIC DNA]</scope>
    <source>
        <strain evidence="6">DSM 10349</strain>
    </source>
</reference>
<proteinExistence type="predicted"/>
<dbReference type="InterPro" id="IPR051081">
    <property type="entry name" value="HTH_MetalResp_TranReg"/>
</dbReference>
<dbReference type="SMART" id="SM00418">
    <property type="entry name" value="HTH_ARSR"/>
    <property type="match status" value="1"/>
</dbReference>
<dbReference type="EMBL" id="FRAR01000022">
    <property type="protein sequence ID" value="SHK74603.1"/>
    <property type="molecule type" value="Genomic_DNA"/>
</dbReference>
<keyword evidence="2" id="KW-0238">DNA-binding</keyword>
<dbReference type="NCBIfam" id="NF033788">
    <property type="entry name" value="HTH_metalloreg"/>
    <property type="match status" value="1"/>
</dbReference>
<organism evidence="6 7">
    <name type="scientific">Desulforamulus aeronauticus DSM 10349</name>
    <dbReference type="NCBI Taxonomy" id="1121421"/>
    <lineage>
        <taxon>Bacteria</taxon>
        <taxon>Bacillati</taxon>
        <taxon>Bacillota</taxon>
        <taxon>Clostridia</taxon>
        <taxon>Eubacteriales</taxon>
        <taxon>Peptococcaceae</taxon>
        <taxon>Desulforamulus</taxon>
    </lineage>
</organism>
<dbReference type="Pfam" id="PF01022">
    <property type="entry name" value="HTH_5"/>
    <property type="match status" value="1"/>
</dbReference>
<dbReference type="PANTHER" id="PTHR33154">
    <property type="entry name" value="TRANSCRIPTIONAL REGULATOR, ARSR FAMILY"/>
    <property type="match status" value="1"/>
</dbReference>
<dbReference type="Proteomes" id="UP000183997">
    <property type="component" value="Unassembled WGS sequence"/>
</dbReference>
<keyword evidence="1" id="KW-0805">Transcription regulation</keyword>
<protein>
    <submittedName>
        <fullName evidence="6">Transcriptional regulator, ArsR family</fullName>
    </submittedName>
</protein>
<feature type="domain" description="HTH arsR-type" evidence="4">
    <location>
        <begin position="1"/>
        <end position="90"/>
    </location>
</feature>
<evidence type="ECO:0000256" key="2">
    <source>
        <dbReference type="ARBA" id="ARBA00023125"/>
    </source>
</evidence>
<dbReference type="SUPFAM" id="SSF46785">
    <property type="entry name" value="Winged helix' DNA-binding domain"/>
    <property type="match status" value="1"/>
</dbReference>
<reference evidence="7" key="2">
    <citation type="submission" date="2016-11" db="EMBL/GenBank/DDBJ databases">
        <authorList>
            <person name="Varghese N."/>
            <person name="Submissions S."/>
        </authorList>
    </citation>
    <scope>NUCLEOTIDE SEQUENCE [LARGE SCALE GENOMIC DNA]</scope>
    <source>
        <strain evidence="7">DSM 10349</strain>
    </source>
</reference>
<dbReference type="EMBL" id="FRAR01000022">
    <property type="protein sequence ID" value="SHK73138.1"/>
    <property type="molecule type" value="Genomic_DNA"/>
</dbReference>
<keyword evidence="3" id="KW-0804">Transcription</keyword>
<dbReference type="InterPro" id="IPR036390">
    <property type="entry name" value="WH_DNA-bd_sf"/>
</dbReference>
<sequence>MERLVNLYKALGDAHRLNILQMLSGQELSVCEIMQGLSLSQPAVSHHLKILRQADLIESVKHGKLVLYTLKACGLQQIYPLVEQHLGELLQATTANIKPSALRETPNYCELMGLKRSVCEKDE</sequence>
<dbReference type="PANTHER" id="PTHR33154:SF18">
    <property type="entry name" value="ARSENICAL RESISTANCE OPERON REPRESSOR"/>
    <property type="match status" value="1"/>
</dbReference>
<dbReference type="OrthoDB" id="9798835at2"/>
<dbReference type="Gene3D" id="1.10.10.10">
    <property type="entry name" value="Winged helix-like DNA-binding domain superfamily/Winged helix DNA-binding domain"/>
    <property type="match status" value="1"/>
</dbReference>
<dbReference type="GO" id="GO:0003700">
    <property type="term" value="F:DNA-binding transcription factor activity"/>
    <property type="evidence" value="ECO:0007669"/>
    <property type="project" value="InterPro"/>
</dbReference>
<evidence type="ECO:0000256" key="3">
    <source>
        <dbReference type="ARBA" id="ARBA00023163"/>
    </source>
</evidence>
<dbReference type="STRING" id="1121421.SAMN02745123_02925"/>
<keyword evidence="7" id="KW-1185">Reference proteome</keyword>
<dbReference type="AlphaFoldDB" id="A0A1M6UZH2"/>